<feature type="compositionally biased region" description="Basic and acidic residues" evidence="1">
    <location>
        <begin position="22"/>
        <end position="31"/>
    </location>
</feature>
<keyword evidence="5" id="KW-1185">Reference proteome</keyword>
<evidence type="ECO:0000313" key="2">
    <source>
        <dbReference type="EMBL" id="BCG24955.1"/>
    </source>
</evidence>
<dbReference type="Proteomes" id="UP001054892">
    <property type="component" value="Unassembled WGS sequence"/>
</dbReference>
<accession>A0A6J4E696</accession>
<feature type="region of interest" description="Disordered" evidence="1">
    <location>
        <begin position="17"/>
        <end position="39"/>
    </location>
</feature>
<evidence type="ECO:0000313" key="4">
    <source>
        <dbReference type="Proteomes" id="UP000509383"/>
    </source>
</evidence>
<evidence type="ECO:0000313" key="3">
    <source>
        <dbReference type="EMBL" id="GJN53804.1"/>
    </source>
</evidence>
<protein>
    <submittedName>
        <fullName evidence="2">Uncharacterized protein</fullName>
    </submittedName>
</protein>
<dbReference type="KEGG" id="ptw:TUM18999_31460"/>
<evidence type="ECO:0000256" key="1">
    <source>
        <dbReference type="SAM" id="MobiDB-lite"/>
    </source>
</evidence>
<sequence length="98" mass="10712">MAWVGHTYSLLSSAGQQNAGIEAHHHSHDDDSFSNADIGDHYHAPFTADHVHETPYLGSLIILPPMSGPGRLQSSPRFTMPTGPIFLIERPPRDTSVL</sequence>
<name>A0A6J4E696_9PSED</name>
<organism evidence="2 4">
    <name type="scientific">Pseudomonas tohonis</name>
    <dbReference type="NCBI Taxonomy" id="2725477"/>
    <lineage>
        <taxon>Bacteria</taxon>
        <taxon>Pseudomonadati</taxon>
        <taxon>Pseudomonadota</taxon>
        <taxon>Gammaproteobacteria</taxon>
        <taxon>Pseudomonadales</taxon>
        <taxon>Pseudomonadaceae</taxon>
        <taxon>Pseudomonas</taxon>
    </lineage>
</organism>
<evidence type="ECO:0000313" key="5">
    <source>
        <dbReference type="Proteomes" id="UP001054892"/>
    </source>
</evidence>
<gene>
    <name evidence="2" type="ORF">TUM18999_31460</name>
    <name evidence="3" type="ORF">TUM20286_35560</name>
</gene>
<reference evidence="2 4" key="1">
    <citation type="submission" date="2020-05" db="EMBL/GenBank/DDBJ databases">
        <title>Characterization of novel class B3 metallo-beta-lactamase from novel Pseudomonas species.</title>
        <authorList>
            <person name="Yamada K."/>
            <person name="Aoki K."/>
            <person name="Ishii Y."/>
        </authorList>
    </citation>
    <scope>NUCLEOTIDE SEQUENCE [LARGE SCALE GENOMIC DNA]</scope>
    <source>
        <strain evidence="2 4">TUM18999</strain>
        <strain evidence="3 5">TUM20286</strain>
    </source>
</reference>
<proteinExistence type="predicted"/>
<dbReference type="EMBL" id="AP023189">
    <property type="protein sequence ID" value="BCG24955.1"/>
    <property type="molecule type" value="Genomic_DNA"/>
</dbReference>
<dbReference type="Proteomes" id="UP000509383">
    <property type="component" value="Chromosome"/>
</dbReference>
<dbReference type="EMBL" id="BQKM01000008">
    <property type="protein sequence ID" value="GJN53804.1"/>
    <property type="molecule type" value="Genomic_DNA"/>
</dbReference>
<dbReference type="AlphaFoldDB" id="A0A6J4E696"/>
<feature type="region of interest" description="Disordered" evidence="1">
    <location>
        <begin position="71"/>
        <end position="98"/>
    </location>
</feature>